<gene>
    <name evidence="2" type="ORF">BN112_3154</name>
</gene>
<protein>
    <submittedName>
        <fullName evidence="2">Putative exported protein</fullName>
    </submittedName>
</protein>
<sequence length="203" mass="23017">MLLRICRMSMILRLFVALLLVFGSFSPITSGLAHAADPHVQRIEPLVRDGKLELSADIHFELNDQLRDAAQRGVPLYFTADLQITRSRWWWFDHTLVDKSITWRIAYNALTRQWRAGAGELSLPVASLDDAMDLVRHIRNWEVADASEFDPGVRYGGQLRVRLDTSQLARPFQVNALNSSSWSPATPWAEFSFALAEPARDPS</sequence>
<evidence type="ECO:0000313" key="2">
    <source>
        <dbReference type="EMBL" id="CCJ55071.1"/>
    </source>
</evidence>
<accession>A0A0C6P9J8</accession>
<dbReference type="InterPro" id="IPR025500">
    <property type="entry name" value="DUF4390"/>
</dbReference>
<dbReference type="KEGG" id="bbh:BN112_3154"/>
<dbReference type="AlphaFoldDB" id="A0A0C6P9J8"/>
<dbReference type="Proteomes" id="UP000007564">
    <property type="component" value="Chromosome"/>
</dbReference>
<dbReference type="EMBL" id="HE965806">
    <property type="protein sequence ID" value="CCJ55071.1"/>
    <property type="molecule type" value="Genomic_DNA"/>
</dbReference>
<reference evidence="2 3" key="1">
    <citation type="journal article" date="2012" name="BMC Genomics">
        <title>Comparative genomics of the classical Bordetella subspecies: the evolution and exchange of virulence-associated diversity amongst closely related pathogens.</title>
        <authorList>
            <person name="Park J."/>
            <person name="Zhang Y."/>
            <person name="Buboltz A.M."/>
            <person name="Zhang X."/>
            <person name="Schuster S.C."/>
            <person name="Ahuja U."/>
            <person name="Liu M."/>
            <person name="Miller J.F."/>
            <person name="Sebaihia M."/>
            <person name="Bentley S.D."/>
            <person name="Parkhill J."/>
            <person name="Harvill E.T."/>
        </authorList>
    </citation>
    <scope>NUCLEOTIDE SEQUENCE [LARGE SCALE GENOMIC DNA]</scope>
    <source>
        <strain evidence="2 3">253</strain>
    </source>
</reference>
<evidence type="ECO:0000313" key="3">
    <source>
        <dbReference type="Proteomes" id="UP000007564"/>
    </source>
</evidence>
<keyword evidence="1" id="KW-0732">Signal</keyword>
<organism evidence="2 3">
    <name type="scientific">Bordetella bronchiseptica 253</name>
    <dbReference type="NCBI Taxonomy" id="568707"/>
    <lineage>
        <taxon>Bacteria</taxon>
        <taxon>Pseudomonadati</taxon>
        <taxon>Pseudomonadota</taxon>
        <taxon>Betaproteobacteria</taxon>
        <taxon>Burkholderiales</taxon>
        <taxon>Alcaligenaceae</taxon>
        <taxon>Bordetella</taxon>
    </lineage>
</organism>
<name>A0A0C6P9J8_BORBO</name>
<dbReference type="Pfam" id="PF14334">
    <property type="entry name" value="DUF4390"/>
    <property type="match status" value="1"/>
</dbReference>
<dbReference type="RefSeq" id="WP_003807331.1">
    <property type="nucleotide sequence ID" value="NC_019382.1"/>
</dbReference>
<evidence type="ECO:0000256" key="1">
    <source>
        <dbReference type="SAM" id="SignalP"/>
    </source>
</evidence>
<dbReference type="HOGENOM" id="CLU_070058_2_0_4"/>
<proteinExistence type="predicted"/>
<dbReference type="GeneID" id="56481057"/>
<feature type="signal peptide" evidence="1">
    <location>
        <begin position="1"/>
        <end position="35"/>
    </location>
</feature>
<feature type="chain" id="PRO_5002197562" evidence="1">
    <location>
        <begin position="36"/>
        <end position="203"/>
    </location>
</feature>
<dbReference type="OrthoDB" id="5298153at2"/>